<evidence type="ECO:0000256" key="9">
    <source>
        <dbReference type="ARBA" id="ARBA00023136"/>
    </source>
</evidence>
<evidence type="ECO:0000256" key="10">
    <source>
        <dbReference type="SAM" id="MobiDB-lite"/>
    </source>
</evidence>
<dbReference type="EMBL" id="JBITYG010000008">
    <property type="protein sequence ID" value="MFI9103822.1"/>
    <property type="molecule type" value="Genomic_DNA"/>
</dbReference>
<evidence type="ECO:0000256" key="11">
    <source>
        <dbReference type="SAM" id="Phobius"/>
    </source>
</evidence>
<dbReference type="PANTHER" id="PTHR12468:SF2">
    <property type="entry name" value="GPI MANNOSYLTRANSFERASE 2"/>
    <property type="match status" value="1"/>
</dbReference>
<keyword evidence="9 11" id="KW-0472">Membrane</keyword>
<evidence type="ECO:0000313" key="12">
    <source>
        <dbReference type="EMBL" id="MFI9103822.1"/>
    </source>
</evidence>
<evidence type="ECO:0000256" key="3">
    <source>
        <dbReference type="ARBA" id="ARBA00022502"/>
    </source>
</evidence>
<evidence type="ECO:0000313" key="13">
    <source>
        <dbReference type="Proteomes" id="UP001614394"/>
    </source>
</evidence>
<protein>
    <submittedName>
        <fullName evidence="12">Mannosyltransferase family protein</fullName>
    </submittedName>
</protein>
<gene>
    <name evidence="12" type="ORF">ACIGXA_25195</name>
</gene>
<keyword evidence="8 11" id="KW-1133">Transmembrane helix</keyword>
<evidence type="ECO:0000256" key="6">
    <source>
        <dbReference type="ARBA" id="ARBA00022692"/>
    </source>
</evidence>
<keyword evidence="13" id="KW-1185">Reference proteome</keyword>
<organism evidence="12 13">
    <name type="scientific">Streptomyces fildesensis</name>
    <dbReference type="NCBI Taxonomy" id="375757"/>
    <lineage>
        <taxon>Bacteria</taxon>
        <taxon>Bacillati</taxon>
        <taxon>Actinomycetota</taxon>
        <taxon>Actinomycetes</taxon>
        <taxon>Kitasatosporales</taxon>
        <taxon>Streptomycetaceae</taxon>
        <taxon>Streptomyces</taxon>
    </lineage>
</organism>
<feature type="transmembrane region" description="Helical" evidence="11">
    <location>
        <begin position="204"/>
        <end position="229"/>
    </location>
</feature>
<comment type="pathway">
    <text evidence="2">Glycolipid biosynthesis; glycosylphosphatidylinositol-anchor biosynthesis.</text>
</comment>
<reference evidence="12 13" key="1">
    <citation type="submission" date="2024-10" db="EMBL/GenBank/DDBJ databases">
        <title>The Natural Products Discovery Center: Release of the First 8490 Sequenced Strains for Exploring Actinobacteria Biosynthetic Diversity.</title>
        <authorList>
            <person name="Kalkreuter E."/>
            <person name="Kautsar S.A."/>
            <person name="Yang D."/>
            <person name="Bader C.D."/>
            <person name="Teijaro C.N."/>
            <person name="Fluegel L."/>
            <person name="Davis C.M."/>
            <person name="Simpson J.R."/>
            <person name="Lauterbach L."/>
            <person name="Steele A.D."/>
            <person name="Gui C."/>
            <person name="Meng S."/>
            <person name="Li G."/>
            <person name="Viehrig K."/>
            <person name="Ye F."/>
            <person name="Su P."/>
            <person name="Kiefer A.F."/>
            <person name="Nichols A."/>
            <person name="Cepeda A.J."/>
            <person name="Yan W."/>
            <person name="Fan B."/>
            <person name="Jiang Y."/>
            <person name="Adhikari A."/>
            <person name="Zheng C.-J."/>
            <person name="Schuster L."/>
            <person name="Cowan T.M."/>
            <person name="Smanski M.J."/>
            <person name="Chevrette M.G."/>
            <person name="De Carvalho L.P.S."/>
            <person name="Shen B."/>
        </authorList>
    </citation>
    <scope>NUCLEOTIDE SEQUENCE [LARGE SCALE GENOMIC DNA]</scope>
    <source>
        <strain evidence="12 13">NPDC053399</strain>
    </source>
</reference>
<feature type="transmembrane region" description="Helical" evidence="11">
    <location>
        <begin position="241"/>
        <end position="267"/>
    </location>
</feature>
<evidence type="ECO:0000256" key="2">
    <source>
        <dbReference type="ARBA" id="ARBA00004687"/>
    </source>
</evidence>
<keyword evidence="5" id="KW-0808">Transferase</keyword>
<keyword evidence="7" id="KW-0256">Endoplasmic reticulum</keyword>
<feature type="transmembrane region" description="Helical" evidence="11">
    <location>
        <begin position="343"/>
        <end position="362"/>
    </location>
</feature>
<feature type="transmembrane region" description="Helical" evidence="11">
    <location>
        <begin position="419"/>
        <end position="442"/>
    </location>
</feature>
<accession>A0ABW8CBK6</accession>
<dbReference type="InterPro" id="IPR007315">
    <property type="entry name" value="PIG-V/Gpi18"/>
</dbReference>
<evidence type="ECO:0000256" key="8">
    <source>
        <dbReference type="ARBA" id="ARBA00022989"/>
    </source>
</evidence>
<feature type="transmembrane region" description="Helical" evidence="11">
    <location>
        <begin position="279"/>
        <end position="298"/>
    </location>
</feature>
<feature type="region of interest" description="Disordered" evidence="10">
    <location>
        <begin position="1"/>
        <end position="45"/>
    </location>
</feature>
<keyword evidence="6 11" id="KW-0812">Transmembrane</keyword>
<dbReference type="Proteomes" id="UP001614394">
    <property type="component" value="Unassembled WGS sequence"/>
</dbReference>
<keyword evidence="4 12" id="KW-0328">Glycosyltransferase</keyword>
<feature type="transmembrane region" description="Helical" evidence="11">
    <location>
        <begin position="150"/>
        <end position="170"/>
    </location>
</feature>
<evidence type="ECO:0000256" key="7">
    <source>
        <dbReference type="ARBA" id="ARBA00022824"/>
    </source>
</evidence>
<dbReference type="RefSeq" id="WP_399653428.1">
    <property type="nucleotide sequence ID" value="NZ_JBITYG010000008.1"/>
</dbReference>
<dbReference type="PANTHER" id="PTHR12468">
    <property type="entry name" value="GPI MANNOSYLTRANSFERASE 2"/>
    <property type="match status" value="1"/>
</dbReference>
<keyword evidence="3" id="KW-0337">GPI-anchor biosynthesis</keyword>
<feature type="transmembrane region" description="Helical" evidence="11">
    <location>
        <begin position="374"/>
        <end position="391"/>
    </location>
</feature>
<evidence type="ECO:0000256" key="4">
    <source>
        <dbReference type="ARBA" id="ARBA00022676"/>
    </source>
</evidence>
<evidence type="ECO:0000256" key="5">
    <source>
        <dbReference type="ARBA" id="ARBA00022679"/>
    </source>
</evidence>
<feature type="transmembrane region" description="Helical" evidence="11">
    <location>
        <begin position="61"/>
        <end position="82"/>
    </location>
</feature>
<dbReference type="GO" id="GO:0016757">
    <property type="term" value="F:glycosyltransferase activity"/>
    <property type="evidence" value="ECO:0007669"/>
    <property type="project" value="UniProtKB-KW"/>
</dbReference>
<comment type="subcellular location">
    <subcellularLocation>
        <location evidence="1">Endoplasmic reticulum membrane</location>
        <topology evidence="1">Multi-pass membrane protein</topology>
    </subcellularLocation>
</comment>
<evidence type="ECO:0000256" key="1">
    <source>
        <dbReference type="ARBA" id="ARBA00004477"/>
    </source>
</evidence>
<sequence length="443" mass="48912">MSVVPAPRTREAETEAGPYRLLPSPSRGESNRPPENPPPAPARSAAHRLLASVSANDRTVLALYLLTRAGIWITAYCTGWLFTGDGRAKEAPPLLSRWEQWDWSYFVRIAQYGYFGGPDGSGAAPPDNREAFFPGLPLVLRVVHTVVPDWTVAGLLISLVAGAVAVLALARIARLHLAGTEGVPGQDVPGQDVPGQGDPGEHAVFFLLLSPCAVFLAVGYTEALFLALALPAWLAAKKGRWPLAAVLACCATTVRISGLFLAAALAVEFLTATGLRERLRALPWLALPALPALAYTWYLHARTGDWMAWKHAQERGWYRQFHSPWEAWQNTWDSAFSHTQTTGYAFMFRAELVAMVVGLLLLARLLQRRRWPEAVYIALTLWALGTSYWYMSIPRATLLWWPLWIGLARWALHRPWIRTAFVCLSAPLMTVLAVAFTSGRWAG</sequence>
<name>A0ABW8CBK6_9ACTN</name>
<comment type="caution">
    <text evidence="12">The sequence shown here is derived from an EMBL/GenBank/DDBJ whole genome shotgun (WGS) entry which is preliminary data.</text>
</comment>
<proteinExistence type="predicted"/>
<dbReference type="Pfam" id="PF04188">
    <property type="entry name" value="Mannosyl_trans2"/>
    <property type="match status" value="1"/>
</dbReference>